<dbReference type="EMBL" id="CM043023">
    <property type="protein sequence ID" value="KAI4454757.1"/>
    <property type="molecule type" value="Genomic_DNA"/>
</dbReference>
<reference evidence="1" key="1">
    <citation type="submission" date="2022-04" db="EMBL/GenBank/DDBJ databases">
        <title>Chromosome-scale genome assembly of Holotrichia oblita Faldermann.</title>
        <authorList>
            <person name="Rongchong L."/>
        </authorList>
    </citation>
    <scope>NUCLEOTIDE SEQUENCE</scope>
    <source>
        <strain evidence="1">81SQS9</strain>
    </source>
</reference>
<dbReference type="Proteomes" id="UP001056778">
    <property type="component" value="Chromosome 9"/>
</dbReference>
<accession>A0ACB9SLZ7</accession>
<name>A0ACB9SLZ7_HOLOL</name>
<keyword evidence="2" id="KW-1185">Reference proteome</keyword>
<organism evidence="1 2">
    <name type="scientific">Holotrichia oblita</name>
    <name type="common">Chafer beetle</name>
    <dbReference type="NCBI Taxonomy" id="644536"/>
    <lineage>
        <taxon>Eukaryota</taxon>
        <taxon>Metazoa</taxon>
        <taxon>Ecdysozoa</taxon>
        <taxon>Arthropoda</taxon>
        <taxon>Hexapoda</taxon>
        <taxon>Insecta</taxon>
        <taxon>Pterygota</taxon>
        <taxon>Neoptera</taxon>
        <taxon>Endopterygota</taxon>
        <taxon>Coleoptera</taxon>
        <taxon>Polyphaga</taxon>
        <taxon>Scarabaeiformia</taxon>
        <taxon>Scarabaeidae</taxon>
        <taxon>Melolonthinae</taxon>
        <taxon>Holotrichia</taxon>
    </lineage>
</organism>
<evidence type="ECO:0000313" key="2">
    <source>
        <dbReference type="Proteomes" id="UP001056778"/>
    </source>
</evidence>
<sequence>MSVKKIQGTSSTRENMNEKSKNTKNLDKKTFVIAQEIKLAKVLAGNNKTLRERALRRLKRWFEFRSKGTRTYLGYIDLDIIILMYVYVVAFTENDFMRIWKGLFYAMWMSDKPLFQEECAEMITTLVHLNSVEYSLMFFKCGLQTLGNEWFGIDQLRLDKFLMFVRRLLRQGFVTLKKNDWSLKTIKDFNNILSTTVLNVEKPFPTGLVMHFTEIYLEELAKISEGQVKPNLLTEFVSPFIKQLVLLDDSRQINCITKNIFNYLMKQSDVGIEHEEKFKAWKKQGFPGNSIDAMQKEELSDDETMSDDEDVQENRVLDPRAGHVDVVLPQLKFVPKQIIAILNQNRFASGSNSKSRKAITTAIDEFTQFSRGQYPLGLKKVDKIKNKDYSTKTKNAVNRLVKFEKKLLNKDNKKRKRKNKDKTEEINPKKRKIDEESPTKDDLEEFIKKSENAIVVNHNKDNIKIKKAKKVLNSEKKQKSVKTKVKLDEPADKNYECSFVRNSGTWFVYDDDSSTSSTLDFTQIETPTKASIDEITPLKLNGDFNINEKPQKRITPVRIVDTPSKSGKSDLFESNEWDVPLKQGETEIFIPSKKNRGKTSLKHVKRRSLDVQILKNPFAMPTTPGSSKKVKIALNLNKSQDIQEHVAQIKSSPGIPFDANKKPAKPLLKRHTMSPIDPFYRRKLEL</sequence>
<proteinExistence type="predicted"/>
<gene>
    <name evidence="1" type="ORF">MML48_9g00001922</name>
</gene>
<comment type="caution">
    <text evidence="1">The sequence shown here is derived from an EMBL/GenBank/DDBJ whole genome shotgun (WGS) entry which is preliminary data.</text>
</comment>
<protein>
    <submittedName>
        <fullName evidence="1">Nnp-1 protein nuclear protein 1 nop52</fullName>
    </submittedName>
</protein>
<evidence type="ECO:0000313" key="1">
    <source>
        <dbReference type="EMBL" id="KAI4454757.1"/>
    </source>
</evidence>